<organism evidence="1 2">
    <name type="scientific">Fusarium decemcellulare</name>
    <dbReference type="NCBI Taxonomy" id="57161"/>
    <lineage>
        <taxon>Eukaryota</taxon>
        <taxon>Fungi</taxon>
        <taxon>Dikarya</taxon>
        <taxon>Ascomycota</taxon>
        <taxon>Pezizomycotina</taxon>
        <taxon>Sordariomycetes</taxon>
        <taxon>Hypocreomycetidae</taxon>
        <taxon>Hypocreales</taxon>
        <taxon>Nectriaceae</taxon>
        <taxon>Fusarium</taxon>
        <taxon>Fusarium decemcellulare species complex</taxon>
    </lineage>
</organism>
<gene>
    <name evidence="1" type="ORF">NM208_g3557</name>
</gene>
<sequence length="547" mass="59669">MAHHLTTLVFFALGTQASPFNQSSFLANDNLKGILFPKNADYAKATCAGTDITHPVEQIWSDTAATSDWNFVKDRWSQGPNRPGGANLNFTSYFSHQFHGPQLWECGTFGSLSNCVQTLGHCGDQHGVSGDVDVPAAYVIMNSFVQIHNLHQTVHDDLGNVQSQMQSQIGPFQSTFSPKKELPVDLWKTILDVLGFMTGFFYASVWNSVLKDVLSKVDISKHGELKDSYNTLISQAITTASRHLPANTDSLGIQNDLSSSLGSIAKYWQSFIATTNADLFSGEESNLNALFGMINDGSSITQLKIGNQDVLAAVEKLFASPGDDCTSYAQPDTSAKIMNDDTAAKTHVCMDGTIYYVVNAKSDGSVEPLPGGTFDDLSSGSWGGVRLDDMVTSVVNAYKQNNNANGYSLPDTASLLSSSTGNDLLLSNGIQTPGFFNIPFCDSVQTFQDNLAAGNPVTTTTISEISNHQYPSSRHLNGTMCIEMMIMYFCRNCEALIDTERRDRPCPAPGSEICHYSARLLNQHLDPSQCEVCRAEEEKKKKEAEKK</sequence>
<dbReference type="Proteomes" id="UP001148629">
    <property type="component" value="Unassembled WGS sequence"/>
</dbReference>
<proteinExistence type="predicted"/>
<comment type="caution">
    <text evidence="1">The sequence shown here is derived from an EMBL/GenBank/DDBJ whole genome shotgun (WGS) entry which is preliminary data.</text>
</comment>
<protein>
    <submittedName>
        <fullName evidence="1">Uncharacterized protein</fullName>
    </submittedName>
</protein>
<name>A0ACC1SP39_9HYPO</name>
<accession>A0ACC1SP39</accession>
<evidence type="ECO:0000313" key="2">
    <source>
        <dbReference type="Proteomes" id="UP001148629"/>
    </source>
</evidence>
<keyword evidence="2" id="KW-1185">Reference proteome</keyword>
<dbReference type="EMBL" id="JANRMS010000242">
    <property type="protein sequence ID" value="KAJ3543482.1"/>
    <property type="molecule type" value="Genomic_DNA"/>
</dbReference>
<reference evidence="1" key="1">
    <citation type="submission" date="2022-08" db="EMBL/GenBank/DDBJ databases">
        <title>Genome Sequence of Fusarium decemcellulare.</title>
        <authorList>
            <person name="Buettner E."/>
        </authorList>
    </citation>
    <scope>NUCLEOTIDE SEQUENCE</scope>
    <source>
        <strain evidence="1">Babe19</strain>
    </source>
</reference>
<evidence type="ECO:0000313" key="1">
    <source>
        <dbReference type="EMBL" id="KAJ3543482.1"/>
    </source>
</evidence>